<keyword evidence="1" id="KW-0472">Membrane</keyword>
<evidence type="ECO:0000313" key="3">
    <source>
        <dbReference type="Proteomes" id="UP001152888"/>
    </source>
</evidence>
<sequence>MYSSVLRVPTNDDEVSYVNTEDSLISSRTSTETVNSDKKELDCYLSKRTRKLGDHVWLIIGVVAMLWGTGMLIYTPYELLMDQRIHMTSAFRLVVASAR</sequence>
<comment type="caution">
    <text evidence="2">The sequence shown here is derived from an EMBL/GenBank/DDBJ whole genome shotgun (WGS) entry which is preliminary data.</text>
</comment>
<name>A0A9P0MM55_ACAOB</name>
<dbReference type="OrthoDB" id="8187528at2759"/>
<dbReference type="AlphaFoldDB" id="A0A9P0MM55"/>
<keyword evidence="1" id="KW-1133">Transmembrane helix</keyword>
<gene>
    <name evidence="2" type="ORF">ACAOBT_LOCUS35048</name>
</gene>
<keyword evidence="1" id="KW-0812">Transmembrane</keyword>
<dbReference type="Proteomes" id="UP001152888">
    <property type="component" value="Unassembled WGS sequence"/>
</dbReference>
<feature type="transmembrane region" description="Helical" evidence="1">
    <location>
        <begin position="56"/>
        <end position="77"/>
    </location>
</feature>
<protein>
    <submittedName>
        <fullName evidence="2">Uncharacterized protein</fullName>
    </submittedName>
</protein>
<evidence type="ECO:0000256" key="1">
    <source>
        <dbReference type="SAM" id="Phobius"/>
    </source>
</evidence>
<keyword evidence="3" id="KW-1185">Reference proteome</keyword>
<organism evidence="2 3">
    <name type="scientific">Acanthoscelides obtectus</name>
    <name type="common">Bean weevil</name>
    <name type="synonym">Bruchus obtectus</name>
    <dbReference type="NCBI Taxonomy" id="200917"/>
    <lineage>
        <taxon>Eukaryota</taxon>
        <taxon>Metazoa</taxon>
        <taxon>Ecdysozoa</taxon>
        <taxon>Arthropoda</taxon>
        <taxon>Hexapoda</taxon>
        <taxon>Insecta</taxon>
        <taxon>Pterygota</taxon>
        <taxon>Neoptera</taxon>
        <taxon>Endopterygota</taxon>
        <taxon>Coleoptera</taxon>
        <taxon>Polyphaga</taxon>
        <taxon>Cucujiformia</taxon>
        <taxon>Chrysomeloidea</taxon>
        <taxon>Chrysomelidae</taxon>
        <taxon>Bruchinae</taxon>
        <taxon>Bruchini</taxon>
        <taxon>Acanthoscelides</taxon>
    </lineage>
</organism>
<proteinExistence type="predicted"/>
<accession>A0A9P0MM55</accession>
<dbReference type="EMBL" id="CAKOFQ010008781">
    <property type="protein sequence ID" value="CAH2015940.1"/>
    <property type="molecule type" value="Genomic_DNA"/>
</dbReference>
<reference evidence="2" key="1">
    <citation type="submission" date="2022-03" db="EMBL/GenBank/DDBJ databases">
        <authorList>
            <person name="Sayadi A."/>
        </authorList>
    </citation>
    <scope>NUCLEOTIDE SEQUENCE</scope>
</reference>
<evidence type="ECO:0000313" key="2">
    <source>
        <dbReference type="EMBL" id="CAH2015940.1"/>
    </source>
</evidence>